<dbReference type="PANTHER" id="PTHR42748:SF28">
    <property type="entry name" value="NMRA-LIKE DOMAIN-CONTAINING PROTEIN"/>
    <property type="match status" value="1"/>
</dbReference>
<dbReference type="KEGG" id="bcom:BAUCODRAFT_30183"/>
<organism evidence="4 5">
    <name type="scientific">Baudoinia panamericana (strain UAMH 10762)</name>
    <name type="common">Angels' share fungus</name>
    <name type="synonym">Baudoinia compniacensis (strain UAMH 10762)</name>
    <dbReference type="NCBI Taxonomy" id="717646"/>
    <lineage>
        <taxon>Eukaryota</taxon>
        <taxon>Fungi</taxon>
        <taxon>Dikarya</taxon>
        <taxon>Ascomycota</taxon>
        <taxon>Pezizomycotina</taxon>
        <taxon>Dothideomycetes</taxon>
        <taxon>Dothideomycetidae</taxon>
        <taxon>Mycosphaerellales</taxon>
        <taxon>Teratosphaeriaceae</taxon>
        <taxon>Baudoinia</taxon>
    </lineage>
</organism>
<dbReference type="InterPro" id="IPR051164">
    <property type="entry name" value="NmrA-like_oxidored"/>
</dbReference>
<dbReference type="HOGENOM" id="CLU_007383_8_6_1"/>
<reference evidence="4 5" key="1">
    <citation type="journal article" date="2012" name="PLoS Pathog.">
        <title>Diverse lifestyles and strategies of plant pathogenesis encoded in the genomes of eighteen Dothideomycetes fungi.</title>
        <authorList>
            <person name="Ohm R.A."/>
            <person name="Feau N."/>
            <person name="Henrissat B."/>
            <person name="Schoch C.L."/>
            <person name="Horwitz B.A."/>
            <person name="Barry K.W."/>
            <person name="Condon B.J."/>
            <person name="Copeland A.C."/>
            <person name="Dhillon B."/>
            <person name="Glaser F."/>
            <person name="Hesse C.N."/>
            <person name="Kosti I."/>
            <person name="LaButti K."/>
            <person name="Lindquist E.A."/>
            <person name="Lucas S."/>
            <person name="Salamov A.A."/>
            <person name="Bradshaw R.E."/>
            <person name="Ciuffetti L."/>
            <person name="Hamelin R.C."/>
            <person name="Kema G.H.J."/>
            <person name="Lawrence C."/>
            <person name="Scott J.A."/>
            <person name="Spatafora J.W."/>
            <person name="Turgeon B.G."/>
            <person name="de Wit P.J.G.M."/>
            <person name="Zhong S."/>
            <person name="Goodwin S.B."/>
            <person name="Grigoriev I.V."/>
        </authorList>
    </citation>
    <scope>NUCLEOTIDE SEQUENCE [LARGE SCALE GENOMIC DNA]</scope>
    <source>
        <strain evidence="4 5">UAMH 10762</strain>
    </source>
</reference>
<dbReference type="InterPro" id="IPR036291">
    <property type="entry name" value="NAD(P)-bd_dom_sf"/>
</dbReference>
<keyword evidence="5" id="KW-1185">Reference proteome</keyword>
<dbReference type="Proteomes" id="UP000011761">
    <property type="component" value="Unassembled WGS sequence"/>
</dbReference>
<dbReference type="EMBL" id="KB445551">
    <property type="protein sequence ID" value="EMC99780.1"/>
    <property type="molecule type" value="Genomic_DNA"/>
</dbReference>
<name>M2NKV9_BAUPA</name>
<keyword evidence="2" id="KW-0521">NADP</keyword>
<dbReference type="SUPFAM" id="SSF51735">
    <property type="entry name" value="NAD(P)-binding Rossmann-fold domains"/>
    <property type="match status" value="1"/>
</dbReference>
<evidence type="ECO:0000313" key="5">
    <source>
        <dbReference type="Proteomes" id="UP000011761"/>
    </source>
</evidence>
<dbReference type="InterPro" id="IPR008030">
    <property type="entry name" value="NmrA-like"/>
</dbReference>
<dbReference type="GeneID" id="19111138"/>
<dbReference type="AlphaFoldDB" id="M2NKV9"/>
<accession>M2NKV9</accession>
<evidence type="ECO:0000259" key="3">
    <source>
        <dbReference type="Pfam" id="PF05368"/>
    </source>
</evidence>
<dbReference type="PANTHER" id="PTHR42748">
    <property type="entry name" value="NITROGEN METABOLITE REPRESSION PROTEIN NMRA FAMILY MEMBER"/>
    <property type="match status" value="1"/>
</dbReference>
<dbReference type="Gene3D" id="3.40.50.720">
    <property type="entry name" value="NAD(P)-binding Rossmann-like Domain"/>
    <property type="match status" value="1"/>
</dbReference>
<evidence type="ECO:0000313" key="4">
    <source>
        <dbReference type="EMBL" id="EMC99780.1"/>
    </source>
</evidence>
<comment type="similarity">
    <text evidence="1">Belongs to the NmrA-type oxidoreductase family.</text>
</comment>
<dbReference type="Gene3D" id="3.90.25.10">
    <property type="entry name" value="UDP-galactose 4-epimerase, domain 1"/>
    <property type="match status" value="1"/>
</dbReference>
<gene>
    <name evidence="4" type="ORF">BAUCODRAFT_30183</name>
</gene>
<dbReference type="RefSeq" id="XP_007672962.1">
    <property type="nucleotide sequence ID" value="XM_007674772.1"/>
</dbReference>
<feature type="domain" description="NmrA-like" evidence="3">
    <location>
        <begin position="3"/>
        <end position="278"/>
    </location>
</feature>
<protein>
    <recommendedName>
        <fullName evidence="3">NmrA-like domain-containing protein</fullName>
    </recommendedName>
</protein>
<dbReference type="GO" id="GO:0005634">
    <property type="term" value="C:nucleus"/>
    <property type="evidence" value="ECO:0007669"/>
    <property type="project" value="TreeGrafter"/>
</dbReference>
<dbReference type="Pfam" id="PF05368">
    <property type="entry name" value="NmrA"/>
    <property type="match status" value="1"/>
</dbReference>
<dbReference type="OrthoDB" id="300709at2759"/>
<evidence type="ECO:0000256" key="1">
    <source>
        <dbReference type="ARBA" id="ARBA00006328"/>
    </source>
</evidence>
<dbReference type="eggNOG" id="KOG4169">
    <property type="taxonomic scope" value="Eukaryota"/>
</dbReference>
<dbReference type="OMA" id="DYWAGFM"/>
<sequence>MGKLIVVCGATGQVGGSIARRMLKEGWKVRAITRNQQGAAAKALAAEGAELESADFDDVASLTKAFKGANAVFGLTQFWDYILQLGQKGAGEKEYQQMLNIATAAQHTEGLEHFILHSLPAGEKVTDGKAFCAHTDYKDHAVDEMKKSMPELMKKTTFLWMGFFSSNLWTMLRPVEIPHTYGGHVWLQACPADTVMWVSDVENNVGLTVKYILEKPQISTPAKVICTPVEKVTMADVLKTWTEVSGKRAEYISISEKNAAGIFGIHGQEIADQFKWNSMETDWAKGYHADFVPVEELGIPKNEILSLKQSFEANKEKL</sequence>
<proteinExistence type="inferred from homology"/>
<evidence type="ECO:0000256" key="2">
    <source>
        <dbReference type="ARBA" id="ARBA00022857"/>
    </source>
</evidence>